<keyword evidence="1" id="KW-0472">Membrane</keyword>
<gene>
    <name evidence="2" type="ORF">INF20_05395</name>
</gene>
<evidence type="ECO:0000313" key="2">
    <source>
        <dbReference type="EMBL" id="MBE5035714.1"/>
    </source>
</evidence>
<proteinExistence type="predicted"/>
<sequence>MAIQEHIFEIIWSIAGGAILAFVGYAFKVLRGLVVSSLAVSHDKLYRYAEFYILTNQITVDEMKNLEHIYKGYHLLGGNGTGTELFEKCKEIPVVERRTKWNPYYLAKMEGEV</sequence>
<dbReference type="Proteomes" id="UP001516588">
    <property type="component" value="Unassembled WGS sequence"/>
</dbReference>
<accession>A0ABR9QXX1</accession>
<organism evidence="2 3">
    <name type="scientific">Gallibacter intestinalis</name>
    <dbReference type="NCBI Taxonomy" id="2779356"/>
    <lineage>
        <taxon>Bacteria</taxon>
        <taxon>Bacillati</taxon>
        <taxon>Bacillota</taxon>
        <taxon>Clostridia</taxon>
        <taxon>Eubacteriales</taxon>
        <taxon>Eubacteriaceae</taxon>
        <taxon>Gallibacter</taxon>
    </lineage>
</organism>
<feature type="transmembrane region" description="Helical" evidence="1">
    <location>
        <begin position="6"/>
        <end position="27"/>
    </location>
</feature>
<keyword evidence="1" id="KW-0812">Transmembrane</keyword>
<evidence type="ECO:0000313" key="3">
    <source>
        <dbReference type="Proteomes" id="UP001516588"/>
    </source>
</evidence>
<comment type="caution">
    <text evidence="2">The sequence shown here is derived from an EMBL/GenBank/DDBJ whole genome shotgun (WGS) entry which is preliminary data.</text>
</comment>
<evidence type="ECO:0000256" key="1">
    <source>
        <dbReference type="SAM" id="Phobius"/>
    </source>
</evidence>
<name>A0ABR9QXX1_9FIRM</name>
<reference evidence="2 3" key="1">
    <citation type="submission" date="2020-10" db="EMBL/GenBank/DDBJ databases">
        <title>ChiBAC.</title>
        <authorList>
            <person name="Zenner C."/>
            <person name="Hitch T.C.A."/>
            <person name="Clavel T."/>
        </authorList>
    </citation>
    <scope>NUCLEOTIDE SEQUENCE [LARGE SCALE GENOMIC DNA]</scope>
    <source>
        <strain evidence="2 3">DSM 108706</strain>
    </source>
</reference>
<dbReference type="EMBL" id="JADCKA010000008">
    <property type="protein sequence ID" value="MBE5035714.1"/>
    <property type="molecule type" value="Genomic_DNA"/>
</dbReference>
<keyword evidence="3" id="KW-1185">Reference proteome</keyword>
<protein>
    <submittedName>
        <fullName evidence="2">Uncharacterized protein</fullName>
    </submittedName>
</protein>
<keyword evidence="1" id="KW-1133">Transmembrane helix</keyword>
<dbReference type="RefSeq" id="WP_226385363.1">
    <property type="nucleotide sequence ID" value="NZ_JADCKA010000008.1"/>
</dbReference>